<feature type="domain" description="N-acetyltransferase" evidence="1">
    <location>
        <begin position="4"/>
        <end position="170"/>
    </location>
</feature>
<dbReference type="EMBL" id="CP002454">
    <property type="protein sequence ID" value="ADV68197.1"/>
    <property type="molecule type" value="Genomic_DNA"/>
</dbReference>
<keyword evidence="3" id="KW-1185">Reference proteome</keyword>
<dbReference type="InterPro" id="IPR000182">
    <property type="entry name" value="GNAT_dom"/>
</dbReference>
<name>E8UAV8_DEIML</name>
<dbReference type="PANTHER" id="PTHR43415">
    <property type="entry name" value="SPERMIDINE N(1)-ACETYLTRANSFERASE"/>
    <property type="match status" value="1"/>
</dbReference>
<gene>
    <name evidence="2" type="ordered locus">Deima_2563</name>
</gene>
<accession>E8UAV8</accession>
<dbReference type="SUPFAM" id="SSF55729">
    <property type="entry name" value="Acyl-CoA N-acyltransferases (Nat)"/>
    <property type="match status" value="1"/>
</dbReference>
<reference evidence="2 3" key="1">
    <citation type="journal article" date="2011" name="Stand. Genomic Sci.">
        <title>Complete genome sequence of Deinococcus maricopensis type strain (LB-34).</title>
        <authorList>
            <person name="Pukall R."/>
            <person name="Zeytun A."/>
            <person name="Lucas S."/>
            <person name="Lapidus A."/>
            <person name="Hammon N."/>
            <person name="Deshpande S."/>
            <person name="Nolan M."/>
            <person name="Cheng J.F."/>
            <person name="Pitluck S."/>
            <person name="Liolios K."/>
            <person name="Pagani I."/>
            <person name="Mikhailova N."/>
            <person name="Ivanova N."/>
            <person name="Mavromatis K."/>
            <person name="Pati A."/>
            <person name="Tapia R."/>
            <person name="Han C."/>
            <person name="Goodwin L."/>
            <person name="Chen A."/>
            <person name="Palaniappan K."/>
            <person name="Land M."/>
            <person name="Hauser L."/>
            <person name="Chang Y.J."/>
            <person name="Jeffries C.D."/>
            <person name="Brambilla E.M."/>
            <person name="Rohde M."/>
            <person name="Goker M."/>
            <person name="Detter J.C."/>
            <person name="Woyke T."/>
            <person name="Bristow J."/>
            <person name="Eisen J.A."/>
            <person name="Markowitz V."/>
            <person name="Hugenholtz P."/>
            <person name="Kyrpides N.C."/>
            <person name="Klenk H.P."/>
        </authorList>
    </citation>
    <scope>NUCLEOTIDE SEQUENCE [LARGE SCALE GENOMIC DNA]</scope>
    <source>
        <strain evidence="3">DSM 21211 / LMG 22137 / NRRL B-23946 / LB-34</strain>
    </source>
</reference>
<dbReference type="OrthoDB" id="9795206at2"/>
<dbReference type="Pfam" id="PF13302">
    <property type="entry name" value="Acetyltransf_3"/>
    <property type="match status" value="1"/>
</dbReference>
<dbReference type="eggNOG" id="COG1670">
    <property type="taxonomic scope" value="Bacteria"/>
</dbReference>
<dbReference type="Proteomes" id="UP000008635">
    <property type="component" value="Chromosome"/>
</dbReference>
<dbReference type="PANTHER" id="PTHR43415:SF4">
    <property type="entry name" value="N-ACETYLTRANSFERASE DOMAIN-CONTAINING PROTEIN"/>
    <property type="match status" value="1"/>
</dbReference>
<sequence>MPQVILREREAADLPILHRWLHAERNAAWRAWDGPYFHVEDARPPLDLSTFVEQLRTRAPSPHARIIAVDGVCAGQVTRWSEPPASGGWWELGIVLYDPVCWGGGLGTRALRAWTALTFQETHAHVLTLSTWSGNERMVRAAERVGFRECGRVREARWWQGRRYDSVKLDLLRRSWDADPALSMS</sequence>
<dbReference type="RefSeq" id="WP_013557701.1">
    <property type="nucleotide sequence ID" value="NC_014958.1"/>
</dbReference>
<dbReference type="Gene3D" id="3.40.630.30">
    <property type="match status" value="1"/>
</dbReference>
<keyword evidence="2" id="KW-0808">Transferase</keyword>
<organism evidence="2 3">
    <name type="scientific">Deinococcus maricopensis (strain DSM 21211 / LMG 22137 / NRRL B-23946 / LB-34)</name>
    <dbReference type="NCBI Taxonomy" id="709986"/>
    <lineage>
        <taxon>Bacteria</taxon>
        <taxon>Thermotogati</taxon>
        <taxon>Deinococcota</taxon>
        <taxon>Deinococci</taxon>
        <taxon>Deinococcales</taxon>
        <taxon>Deinococcaceae</taxon>
        <taxon>Deinococcus</taxon>
    </lineage>
</organism>
<evidence type="ECO:0000259" key="1">
    <source>
        <dbReference type="PROSITE" id="PS51186"/>
    </source>
</evidence>
<evidence type="ECO:0000313" key="3">
    <source>
        <dbReference type="Proteomes" id="UP000008635"/>
    </source>
</evidence>
<dbReference type="InterPro" id="IPR016181">
    <property type="entry name" value="Acyl_CoA_acyltransferase"/>
</dbReference>
<dbReference type="GO" id="GO:0016747">
    <property type="term" value="F:acyltransferase activity, transferring groups other than amino-acyl groups"/>
    <property type="evidence" value="ECO:0007669"/>
    <property type="project" value="InterPro"/>
</dbReference>
<dbReference type="KEGG" id="dmr:Deima_2563"/>
<protein>
    <submittedName>
        <fullName evidence="2">GCN5-related N-acetyltransferase</fullName>
    </submittedName>
</protein>
<evidence type="ECO:0000313" key="2">
    <source>
        <dbReference type="EMBL" id="ADV68197.1"/>
    </source>
</evidence>
<dbReference type="PROSITE" id="PS51186">
    <property type="entry name" value="GNAT"/>
    <property type="match status" value="1"/>
</dbReference>
<proteinExistence type="predicted"/>
<reference evidence="3" key="2">
    <citation type="submission" date="2011-01" db="EMBL/GenBank/DDBJ databases">
        <title>The complete genome of Deinococcus maricopensis DSM 21211.</title>
        <authorList>
            <consortium name="US DOE Joint Genome Institute (JGI-PGF)"/>
            <person name="Lucas S."/>
            <person name="Copeland A."/>
            <person name="Lapidus A."/>
            <person name="Goodwin L."/>
            <person name="Pitluck S."/>
            <person name="Kyrpides N."/>
            <person name="Mavromatis K."/>
            <person name="Pagani I."/>
            <person name="Ivanova N."/>
            <person name="Ovchinnikova G."/>
            <person name="Zeytun A."/>
            <person name="Detter J.C."/>
            <person name="Han C."/>
            <person name="Land M."/>
            <person name="Hauser L."/>
            <person name="Markowitz V."/>
            <person name="Cheng J.-F."/>
            <person name="Hugenholtz P."/>
            <person name="Woyke T."/>
            <person name="Wu D."/>
            <person name="Pukall R."/>
            <person name="Gehrich-Schroeter G."/>
            <person name="Brambilla E."/>
            <person name="Klenk H.-P."/>
            <person name="Eisen J.A."/>
        </authorList>
    </citation>
    <scope>NUCLEOTIDE SEQUENCE [LARGE SCALE GENOMIC DNA]</scope>
    <source>
        <strain evidence="3">DSM 21211 / LMG 22137 / NRRL B-23946 / LB-34</strain>
    </source>
</reference>
<dbReference type="AlphaFoldDB" id="E8UAV8"/>
<dbReference type="STRING" id="709986.Deima_2563"/>
<dbReference type="HOGENOM" id="CLU_013985_3_2_0"/>